<dbReference type="PRINTS" id="PR00080">
    <property type="entry name" value="SDRFAMILY"/>
</dbReference>
<name>A0A098G1F8_9GAMM</name>
<dbReference type="PANTHER" id="PTHR44196:SF1">
    <property type="entry name" value="DEHYDROGENASE_REDUCTASE SDR FAMILY MEMBER 7B"/>
    <property type="match status" value="1"/>
</dbReference>
<keyword evidence="2" id="KW-0560">Oxidoreductase</keyword>
<gene>
    <name evidence="4" type="ORF">LFA_0877</name>
</gene>
<dbReference type="GO" id="GO:0016020">
    <property type="term" value="C:membrane"/>
    <property type="evidence" value="ECO:0007669"/>
    <property type="project" value="TreeGrafter"/>
</dbReference>
<dbReference type="PROSITE" id="PS00061">
    <property type="entry name" value="ADH_SHORT"/>
    <property type="match status" value="1"/>
</dbReference>
<evidence type="ECO:0000256" key="2">
    <source>
        <dbReference type="ARBA" id="ARBA00023002"/>
    </source>
</evidence>
<dbReference type="GO" id="GO:0016491">
    <property type="term" value="F:oxidoreductase activity"/>
    <property type="evidence" value="ECO:0007669"/>
    <property type="project" value="UniProtKB-KW"/>
</dbReference>
<dbReference type="Pfam" id="PF00106">
    <property type="entry name" value="adh_short"/>
    <property type="match status" value="1"/>
</dbReference>
<dbReference type="Proteomes" id="UP000032430">
    <property type="component" value="Chromosome I"/>
</dbReference>
<evidence type="ECO:0000256" key="3">
    <source>
        <dbReference type="RuleBase" id="RU000363"/>
    </source>
</evidence>
<dbReference type="HOGENOM" id="CLU_010194_2_1_6"/>
<protein>
    <submittedName>
        <fullName evidence="4">Uncharacterized protein</fullName>
    </submittedName>
</protein>
<dbReference type="STRING" id="1212491.LFA_0877"/>
<evidence type="ECO:0000313" key="5">
    <source>
        <dbReference type="Proteomes" id="UP000032430"/>
    </source>
</evidence>
<keyword evidence="5" id="KW-1185">Reference proteome</keyword>
<sequence>MPHTVSTVNHKVITDCYIHTLFSMMRSNVQYVYKNEELSMKVAVITGAANGIGLALSLINLQQGKTVVMVDKDHAKLAHEATQLIAQFPNQVIHFSCDITQVSEVNDLVQLIEQQLGRIDYIYNNAGIIGTLAPVWDLTPQQVGQVIDVNVHGMLHIIRAFMPLLFKQDFRSHIINMASLYALCSGSQMACYAMSKHAVLALSESLHFDLQRLEKPVDISVAFPSFTDTGLLANTSAENTSAFHHSLNALLTHSRPALDVAEHIIREAEQKRFYILPDKEVKGYSEERVKAIIQQENPHINNIEKLLNSLLRRAKTAL</sequence>
<accession>A0A098G1F8</accession>
<dbReference type="Gene3D" id="3.40.50.720">
    <property type="entry name" value="NAD(P)-binding Rossmann-like Domain"/>
    <property type="match status" value="1"/>
</dbReference>
<comment type="similarity">
    <text evidence="1 3">Belongs to the short-chain dehydrogenases/reductases (SDR) family.</text>
</comment>
<proteinExistence type="inferred from homology"/>
<dbReference type="CDD" id="cd05233">
    <property type="entry name" value="SDR_c"/>
    <property type="match status" value="1"/>
</dbReference>
<reference evidence="5" key="1">
    <citation type="submission" date="2014-09" db="EMBL/GenBank/DDBJ databases">
        <authorList>
            <person name="Gomez-Valero L."/>
        </authorList>
    </citation>
    <scope>NUCLEOTIDE SEQUENCE [LARGE SCALE GENOMIC DNA]</scope>
    <source>
        <strain evidence="5">ATCC700992</strain>
    </source>
</reference>
<organism evidence="4 5">
    <name type="scientific">Legionella fallonii LLAP-10</name>
    <dbReference type="NCBI Taxonomy" id="1212491"/>
    <lineage>
        <taxon>Bacteria</taxon>
        <taxon>Pseudomonadati</taxon>
        <taxon>Pseudomonadota</taxon>
        <taxon>Gammaproteobacteria</taxon>
        <taxon>Legionellales</taxon>
        <taxon>Legionellaceae</taxon>
        <taxon>Legionella</taxon>
    </lineage>
</organism>
<evidence type="ECO:0000313" key="4">
    <source>
        <dbReference type="EMBL" id="CEG56323.1"/>
    </source>
</evidence>
<evidence type="ECO:0000256" key="1">
    <source>
        <dbReference type="ARBA" id="ARBA00006484"/>
    </source>
</evidence>
<dbReference type="KEGG" id="lfa:LFA_0877"/>
<dbReference type="InterPro" id="IPR036291">
    <property type="entry name" value="NAD(P)-bd_dom_sf"/>
</dbReference>
<dbReference type="PRINTS" id="PR00081">
    <property type="entry name" value="GDHRDH"/>
</dbReference>
<dbReference type="SUPFAM" id="SSF51735">
    <property type="entry name" value="NAD(P)-binding Rossmann-fold domains"/>
    <property type="match status" value="1"/>
</dbReference>
<dbReference type="InterPro" id="IPR002347">
    <property type="entry name" value="SDR_fam"/>
</dbReference>
<dbReference type="EMBL" id="LN614827">
    <property type="protein sequence ID" value="CEG56323.1"/>
    <property type="molecule type" value="Genomic_DNA"/>
</dbReference>
<dbReference type="InterPro" id="IPR020904">
    <property type="entry name" value="Sc_DH/Rdtase_CS"/>
</dbReference>
<dbReference type="AlphaFoldDB" id="A0A098G1F8"/>
<dbReference type="PANTHER" id="PTHR44196">
    <property type="entry name" value="DEHYDROGENASE/REDUCTASE SDR FAMILY MEMBER 7B"/>
    <property type="match status" value="1"/>
</dbReference>